<dbReference type="Gene3D" id="3.40.50.1820">
    <property type="entry name" value="alpha/beta hydrolase"/>
    <property type="match status" value="1"/>
</dbReference>
<dbReference type="PANTHER" id="PTHR34853">
    <property type="match status" value="1"/>
</dbReference>
<protein>
    <submittedName>
        <fullName evidence="1">Secretory lipase</fullName>
    </submittedName>
</protein>
<evidence type="ECO:0000313" key="2">
    <source>
        <dbReference type="Proteomes" id="UP000183263"/>
    </source>
</evidence>
<dbReference type="GO" id="GO:0016042">
    <property type="term" value="P:lipid catabolic process"/>
    <property type="evidence" value="ECO:0007669"/>
    <property type="project" value="InterPro"/>
</dbReference>
<dbReference type="InterPro" id="IPR005152">
    <property type="entry name" value="Lipase_secreted"/>
</dbReference>
<proteinExistence type="predicted"/>
<organism evidence="1 2">
    <name type="scientific">Rhodococcus triatomae</name>
    <dbReference type="NCBI Taxonomy" id="300028"/>
    <lineage>
        <taxon>Bacteria</taxon>
        <taxon>Bacillati</taxon>
        <taxon>Actinomycetota</taxon>
        <taxon>Actinomycetes</taxon>
        <taxon>Mycobacteriales</taxon>
        <taxon>Nocardiaceae</taxon>
        <taxon>Rhodococcus</taxon>
    </lineage>
</organism>
<dbReference type="AlphaFoldDB" id="A0A1G8DH47"/>
<dbReference type="SUPFAM" id="SSF53474">
    <property type="entry name" value="alpha/beta-Hydrolases"/>
    <property type="match status" value="1"/>
</dbReference>
<sequence length="412" mass="41733">MISDATLYPARPLMRRVARLGGVIVAALAMIAAALVVPPAVGAAPVFPAQDPDAFYAPPADLGARADGDVLRARTVPAPAYPGVDAWQILFRSTNSAGAPIAGVTTVLIPWGTPADRPLVSYQPFINSLGLQCAPSRQLFDGGLQEAPALNLLLQRGWAVAVPDHLGPTSAYGAAQLGGRLVLDGVRAAQRLPEAGLGRSPVGLAGYSGGGMATGWAAALAPTHAPEIDLVGAAIGGTPVDLGEIAGRLGGGASSAFGLGFAAAIGLEREYPTRAPLGDVLNDEGHALRDRMSNLCTDGILAAGAGRSIDELTTRPGVLDDSSVRTVMDENSLAHAPQVPRAPLYVWHGDADELVGMGPVQGTVGRYCASGARVQFAVLPGGDHGSTAVAGAAPAFAYLGDRFAGVAAPTTC</sequence>
<name>A0A1G8DH47_9NOCA</name>
<reference evidence="1 2" key="1">
    <citation type="submission" date="2016-10" db="EMBL/GenBank/DDBJ databases">
        <authorList>
            <person name="de Groot N.N."/>
        </authorList>
    </citation>
    <scope>NUCLEOTIDE SEQUENCE [LARGE SCALE GENOMIC DNA]</scope>
    <source>
        <strain evidence="1 2">DSM 44892</strain>
    </source>
</reference>
<dbReference type="InterPro" id="IPR029058">
    <property type="entry name" value="AB_hydrolase_fold"/>
</dbReference>
<dbReference type="Pfam" id="PF03583">
    <property type="entry name" value="LIP"/>
    <property type="match status" value="1"/>
</dbReference>
<dbReference type="PANTHER" id="PTHR34853:SF1">
    <property type="entry name" value="LIPASE 5"/>
    <property type="match status" value="1"/>
</dbReference>
<dbReference type="Gene3D" id="1.10.260.130">
    <property type="match status" value="1"/>
</dbReference>
<evidence type="ECO:0000313" key="1">
    <source>
        <dbReference type="EMBL" id="SDH56931.1"/>
    </source>
</evidence>
<gene>
    <name evidence="1" type="ORF">SAMN05444695_102302</name>
</gene>
<keyword evidence="2" id="KW-1185">Reference proteome</keyword>
<dbReference type="Proteomes" id="UP000183263">
    <property type="component" value="Unassembled WGS sequence"/>
</dbReference>
<dbReference type="GO" id="GO:0004806">
    <property type="term" value="F:triacylglycerol lipase activity"/>
    <property type="evidence" value="ECO:0007669"/>
    <property type="project" value="InterPro"/>
</dbReference>
<accession>A0A1G8DH47</accession>
<dbReference type="EMBL" id="FNDN01000002">
    <property type="protein sequence ID" value="SDH56931.1"/>
    <property type="molecule type" value="Genomic_DNA"/>
</dbReference>
<dbReference type="PIRSF" id="PIRSF029171">
    <property type="entry name" value="Esterase_LipA"/>
    <property type="match status" value="1"/>
</dbReference>